<feature type="transmembrane region" description="Helical" evidence="1">
    <location>
        <begin position="224"/>
        <end position="242"/>
    </location>
</feature>
<feature type="transmembrane region" description="Helical" evidence="1">
    <location>
        <begin position="845"/>
        <end position="867"/>
    </location>
</feature>
<dbReference type="EMBL" id="UIVS01000002">
    <property type="protein sequence ID" value="SVP91429.1"/>
    <property type="molecule type" value="Genomic_DNA"/>
</dbReference>
<evidence type="ECO:0000256" key="1">
    <source>
        <dbReference type="SAM" id="Phobius"/>
    </source>
</evidence>
<feature type="transmembrane region" description="Helical" evidence="1">
    <location>
        <begin position="313"/>
        <end position="334"/>
    </location>
</feature>
<reference evidence="3" key="1">
    <citation type="submission" date="2018-07" db="EMBL/GenBank/DDBJ databases">
        <authorList>
            <person name="Quirk P.G."/>
            <person name="Krulwich T.A."/>
        </authorList>
    </citation>
    <scope>NUCLEOTIDE SEQUENCE</scope>
    <source>
        <strain evidence="3">Anand</strain>
    </source>
</reference>
<name>A0A3B0N1K5_THEAN</name>
<feature type="transmembrane region" description="Helical" evidence="1">
    <location>
        <begin position="414"/>
        <end position="438"/>
    </location>
</feature>
<accession>A0A3B0N1K5</accession>
<feature type="transmembrane region" description="Helical" evidence="1">
    <location>
        <begin position="55"/>
        <end position="73"/>
    </location>
</feature>
<gene>
    <name evidence="2" type="ORF">TAT_000157400</name>
    <name evidence="3" type="ORF">TAV_000157600</name>
</gene>
<feature type="transmembrane region" description="Helical" evidence="1">
    <location>
        <begin position="103"/>
        <end position="121"/>
    </location>
</feature>
<dbReference type="EMBL" id="UIVT01000002">
    <property type="protein sequence ID" value="SVP90863.1"/>
    <property type="molecule type" value="Genomic_DNA"/>
</dbReference>
<keyword evidence="1" id="KW-0812">Transmembrane</keyword>
<evidence type="ECO:0000313" key="2">
    <source>
        <dbReference type="EMBL" id="SVP90863.1"/>
    </source>
</evidence>
<dbReference type="VEuPathDB" id="PiroplasmaDB:TA14025"/>
<sequence>MELEVRRTTGSSAKGIKRSIGISYILEPFLVGLSCLIGTDQFDILLLHTDVSIKFQYYILGITIILTLVGCVLINLENNFILNTFYFSYTMLLVIIHLSRVKFIYSLIFGLIFLVLGYFLLWLKTDNFVNYFILHVGVLHFLIIVLVKRHINSAFIITLHTICIGYSMTLIIIHSCSYYSKYNSGLVWFVLGLFTAWSLPQFLWSFADKHLDREVQVQSFSESLAIWRFVFCIISFLMKLTMGKARFCPDLNQPIKNFSEIQTKFTKSSEEIKKHFTEEHWKDFVSLWKNGKGILFLDKDQQNIECLGVLNHIYFYLGSFLPVVYFLFMFSSGITLKSVPLSHFVYCTYSSNQKVIFDNIKRASHLFGCCFGAAYPLSVTTKHYFYYIITLSVYLIHIILWVTLAYVGHSLSLYTLYTLASFSGFFLGYTFSYSLAAFTNSILIQTCSKEEIISFSKQESKEENKQDEKIPCCGEKFNNECYCRYGLSDTSKDRSPKPFLCSNFKNECKCLEYDQNGRCAIIICVNGASLKNSCKDPCSVNCCNKDDCKCLRVLGIYKIETVTTSTCRDCQLTVRIEGTKCDPSPECSHSGSSGTSCACTNGDGSSKCCICVKCCDKSCCKQPCGNGKCCCIKFCCCENSEKCVCTCDCKTKPNGCCNPCNNKNSSGSKCENSTLGVRLFICFKNGEHNCCLREIIPNTPDFDGDLDHDSDSNSKFCSFDIKRITLTDCCHSDMRIDLQCSLKNNYFRLNGVNYPNKNTEPNKLSLVSKTIVCCDKPPGSQCCCKFRELTKVKISNGEEIQPDCANKNSNPGSECTCEKCKSECKLSVCNSSSFVKKVDKFRVKLIVISFVIFGLEWLMVDLFAMILRYRNRPAIFNPNATYEQITKLVEKKKFNSVEQVSARLTSLMNMNKIAEGANDEKISHLKKMSEVLRKHMTEPDYLKLYSHLENVSLTFLSRSNRTEFKTLEKQLILWSHCVGLFYGYAFPLFIFIQEFFIKWEMMWNIEQENYIRVVRPRVNKMSHLSKYSLTLLDVLTTSDKTVRSIGMTRTSSWVGVMEELKWAVKLDESEKGVSDLPFATSMGEKLERFLKAWLHRQTYVGSWITKKTNVFDWAGFTSQYENIESWIGQVSPYLMLGSEYVNIPPNELNQEVKS</sequence>
<feature type="transmembrane region" description="Helical" evidence="1">
    <location>
        <begin position="128"/>
        <end position="147"/>
    </location>
</feature>
<feature type="transmembrane region" description="Helical" evidence="1">
    <location>
        <begin position="21"/>
        <end position="39"/>
    </location>
</feature>
<feature type="transmembrane region" description="Helical" evidence="1">
    <location>
        <begin position="971"/>
        <end position="992"/>
    </location>
</feature>
<keyword evidence="1" id="KW-1133">Transmembrane helix</keyword>
<feature type="transmembrane region" description="Helical" evidence="1">
    <location>
        <begin position="185"/>
        <end position="204"/>
    </location>
</feature>
<dbReference type="AlphaFoldDB" id="A0A3B0N1K5"/>
<feature type="transmembrane region" description="Helical" evidence="1">
    <location>
        <begin position="80"/>
        <end position="97"/>
    </location>
</feature>
<protein>
    <submittedName>
        <fullName evidence="3">Uncharacterized protein</fullName>
    </submittedName>
</protein>
<proteinExistence type="predicted"/>
<feature type="transmembrane region" description="Helical" evidence="1">
    <location>
        <begin position="153"/>
        <end position="173"/>
    </location>
</feature>
<keyword evidence="1" id="KW-0472">Membrane</keyword>
<evidence type="ECO:0000313" key="3">
    <source>
        <dbReference type="EMBL" id="SVP91429.1"/>
    </source>
</evidence>
<feature type="transmembrane region" description="Helical" evidence="1">
    <location>
        <begin position="384"/>
        <end position="407"/>
    </location>
</feature>
<organism evidence="3">
    <name type="scientific">Theileria annulata</name>
    <dbReference type="NCBI Taxonomy" id="5874"/>
    <lineage>
        <taxon>Eukaryota</taxon>
        <taxon>Sar</taxon>
        <taxon>Alveolata</taxon>
        <taxon>Apicomplexa</taxon>
        <taxon>Aconoidasida</taxon>
        <taxon>Piroplasmida</taxon>
        <taxon>Theileriidae</taxon>
        <taxon>Theileria</taxon>
    </lineage>
</organism>